<gene>
    <name evidence="2" type="ORF">BOTBODRAFT_144943</name>
</gene>
<dbReference type="EMBL" id="KL198030">
    <property type="protein sequence ID" value="KDQ15936.1"/>
    <property type="molecule type" value="Genomic_DNA"/>
</dbReference>
<evidence type="ECO:0000313" key="3">
    <source>
        <dbReference type="Proteomes" id="UP000027195"/>
    </source>
</evidence>
<evidence type="ECO:0000313" key="2">
    <source>
        <dbReference type="EMBL" id="KDQ15936.1"/>
    </source>
</evidence>
<sequence>MVATKTSPRQARTTPPKTSHPVPVKMVSLKRARGRIFGPPNDIEKYLHRPLPPIPLTIPNHPYATERGAEALAPQSAPATTTQFEHPSSPLAAVLASGAAAQHSRRRSQRLSAGHGCDAIRSKHTRSESNLRGRIDVIGPYYNQREEDAARSSGHCAATAPYSHSKRVPCLTISPSTNDHEDDVEDYPWVIGQRGVAVVMDKTMLHPPTHYVYSPDSNVFPVSL</sequence>
<feature type="region of interest" description="Disordered" evidence="1">
    <location>
        <begin position="95"/>
        <end position="117"/>
    </location>
</feature>
<evidence type="ECO:0000256" key="1">
    <source>
        <dbReference type="SAM" id="MobiDB-lite"/>
    </source>
</evidence>
<protein>
    <submittedName>
        <fullName evidence="2">Uncharacterized protein</fullName>
    </submittedName>
</protein>
<dbReference type="InParanoid" id="A0A067MWM5"/>
<organism evidence="2 3">
    <name type="scientific">Botryobasidium botryosum (strain FD-172 SS1)</name>
    <dbReference type="NCBI Taxonomy" id="930990"/>
    <lineage>
        <taxon>Eukaryota</taxon>
        <taxon>Fungi</taxon>
        <taxon>Dikarya</taxon>
        <taxon>Basidiomycota</taxon>
        <taxon>Agaricomycotina</taxon>
        <taxon>Agaricomycetes</taxon>
        <taxon>Cantharellales</taxon>
        <taxon>Botryobasidiaceae</taxon>
        <taxon>Botryobasidium</taxon>
    </lineage>
</organism>
<dbReference type="AlphaFoldDB" id="A0A067MWM5"/>
<feature type="region of interest" description="Disordered" evidence="1">
    <location>
        <begin position="1"/>
        <end position="22"/>
    </location>
</feature>
<dbReference type="Proteomes" id="UP000027195">
    <property type="component" value="Unassembled WGS sequence"/>
</dbReference>
<dbReference type="HOGENOM" id="CLU_1234813_0_0_1"/>
<accession>A0A067MWM5</accession>
<name>A0A067MWM5_BOTB1</name>
<feature type="compositionally biased region" description="Polar residues" evidence="1">
    <location>
        <begin position="1"/>
        <end position="17"/>
    </location>
</feature>
<reference evidence="3" key="1">
    <citation type="journal article" date="2014" name="Proc. Natl. Acad. Sci. U.S.A.">
        <title>Extensive sampling of basidiomycete genomes demonstrates inadequacy of the white-rot/brown-rot paradigm for wood decay fungi.</title>
        <authorList>
            <person name="Riley R."/>
            <person name="Salamov A.A."/>
            <person name="Brown D.W."/>
            <person name="Nagy L.G."/>
            <person name="Floudas D."/>
            <person name="Held B.W."/>
            <person name="Levasseur A."/>
            <person name="Lombard V."/>
            <person name="Morin E."/>
            <person name="Otillar R."/>
            <person name="Lindquist E.A."/>
            <person name="Sun H."/>
            <person name="LaButti K.M."/>
            <person name="Schmutz J."/>
            <person name="Jabbour D."/>
            <person name="Luo H."/>
            <person name="Baker S.E."/>
            <person name="Pisabarro A.G."/>
            <person name="Walton J.D."/>
            <person name="Blanchette R.A."/>
            <person name="Henrissat B."/>
            <person name="Martin F."/>
            <person name="Cullen D."/>
            <person name="Hibbett D.S."/>
            <person name="Grigoriev I.V."/>
        </authorList>
    </citation>
    <scope>NUCLEOTIDE SEQUENCE [LARGE SCALE GENOMIC DNA]</scope>
    <source>
        <strain evidence="3">FD-172 SS1</strain>
    </source>
</reference>
<keyword evidence="3" id="KW-1185">Reference proteome</keyword>
<proteinExistence type="predicted"/>